<evidence type="ECO:0000313" key="10">
    <source>
        <dbReference type="Proteomes" id="UP000602647"/>
    </source>
</evidence>
<keyword evidence="10" id="KW-1185">Reference proteome</keyword>
<dbReference type="GO" id="GO:0005524">
    <property type="term" value="F:ATP binding"/>
    <property type="evidence" value="ECO:0007669"/>
    <property type="project" value="UniProtKB-KW"/>
</dbReference>
<keyword evidence="6" id="KW-1278">Translocase</keyword>
<dbReference type="GO" id="GO:0043190">
    <property type="term" value="C:ATP-binding cassette (ABC) transporter complex"/>
    <property type="evidence" value="ECO:0007669"/>
    <property type="project" value="TreeGrafter"/>
</dbReference>
<dbReference type="InterPro" id="IPR015856">
    <property type="entry name" value="ABC_transpr_CbiO/EcfA_su"/>
</dbReference>
<dbReference type="SMART" id="SM00382">
    <property type="entry name" value="AAA"/>
    <property type="match status" value="1"/>
</dbReference>
<dbReference type="InterPro" id="IPR050095">
    <property type="entry name" value="ECF_ABC_transporter_ATP-bd"/>
</dbReference>
<organism evidence="9 10">
    <name type="scientific">Zhenpiania hominis</name>
    <dbReference type="NCBI Taxonomy" id="2763644"/>
    <lineage>
        <taxon>Bacteria</taxon>
        <taxon>Bacillati</taxon>
        <taxon>Bacillota</taxon>
        <taxon>Clostridia</taxon>
        <taxon>Peptostreptococcales</taxon>
        <taxon>Anaerovoracaceae</taxon>
        <taxon>Zhenpiania</taxon>
    </lineage>
</organism>
<proteinExistence type="inferred from homology"/>
<dbReference type="CDD" id="cd03225">
    <property type="entry name" value="ABC_cobalt_CbiO_domain1"/>
    <property type="match status" value="1"/>
</dbReference>
<dbReference type="SUPFAM" id="SSF52540">
    <property type="entry name" value="P-loop containing nucleoside triphosphate hydrolases"/>
    <property type="match status" value="1"/>
</dbReference>
<name>A0A923NMM8_9FIRM</name>
<evidence type="ECO:0000256" key="1">
    <source>
        <dbReference type="ARBA" id="ARBA00005417"/>
    </source>
</evidence>
<dbReference type="Proteomes" id="UP000602647">
    <property type="component" value="Unassembled WGS sequence"/>
</dbReference>
<dbReference type="PROSITE" id="PS50893">
    <property type="entry name" value="ABC_TRANSPORTER_2"/>
    <property type="match status" value="1"/>
</dbReference>
<evidence type="ECO:0000256" key="4">
    <source>
        <dbReference type="ARBA" id="ARBA00022741"/>
    </source>
</evidence>
<evidence type="ECO:0000256" key="7">
    <source>
        <dbReference type="ARBA" id="ARBA00023136"/>
    </source>
</evidence>
<dbReference type="RefSeq" id="WP_187303056.1">
    <property type="nucleotide sequence ID" value="NZ_JACRYT010000008.1"/>
</dbReference>
<evidence type="ECO:0000256" key="2">
    <source>
        <dbReference type="ARBA" id="ARBA00022448"/>
    </source>
</evidence>
<feature type="domain" description="ABC transporter" evidence="8">
    <location>
        <begin position="3"/>
        <end position="227"/>
    </location>
</feature>
<protein>
    <submittedName>
        <fullName evidence="9">ABC transporter ATP-binding protein</fullName>
    </submittedName>
</protein>
<dbReference type="PANTHER" id="PTHR43553:SF24">
    <property type="entry name" value="ENERGY-COUPLING FACTOR TRANSPORTER ATP-BINDING PROTEIN ECFA1"/>
    <property type="match status" value="1"/>
</dbReference>
<evidence type="ECO:0000256" key="5">
    <source>
        <dbReference type="ARBA" id="ARBA00022840"/>
    </source>
</evidence>
<dbReference type="PANTHER" id="PTHR43553">
    <property type="entry name" value="HEAVY METAL TRANSPORTER"/>
    <property type="match status" value="1"/>
</dbReference>
<evidence type="ECO:0000259" key="8">
    <source>
        <dbReference type="PROSITE" id="PS50893"/>
    </source>
</evidence>
<gene>
    <name evidence="9" type="ORF">H9L42_08930</name>
</gene>
<sequence>MNLEVSKITFRYQKKEPAVLEAFSAVFEKGETVAVLGPNGTGKTTLGKLIMGILQPQEGSIFLEGEDMKSWSLAERGRKIGYVMQNPARQIFSTTVREEIAYGLEAAGMEQETIREKSREYLELMELSGYEEAFPFHLSCGEKQRLVLASVLAMEPDYLLLDEPTSSLDQKRRRQLGDCLERVRNARGCGIILISHDMEFVRKHACRRIFLGGRNPGVGESGGDEYV</sequence>
<evidence type="ECO:0000256" key="3">
    <source>
        <dbReference type="ARBA" id="ARBA00022475"/>
    </source>
</evidence>
<keyword evidence="5 9" id="KW-0067">ATP-binding</keyword>
<accession>A0A923NMM8</accession>
<evidence type="ECO:0000256" key="6">
    <source>
        <dbReference type="ARBA" id="ARBA00022967"/>
    </source>
</evidence>
<dbReference type="AlphaFoldDB" id="A0A923NMM8"/>
<keyword evidence="7" id="KW-0472">Membrane</keyword>
<dbReference type="Gene3D" id="3.40.50.300">
    <property type="entry name" value="P-loop containing nucleotide triphosphate hydrolases"/>
    <property type="match status" value="1"/>
</dbReference>
<dbReference type="InterPro" id="IPR003593">
    <property type="entry name" value="AAA+_ATPase"/>
</dbReference>
<comment type="similarity">
    <text evidence="1">Belongs to the ABC transporter superfamily.</text>
</comment>
<reference evidence="9" key="1">
    <citation type="submission" date="2020-08" db="EMBL/GenBank/DDBJ databases">
        <title>Genome public.</title>
        <authorList>
            <person name="Liu C."/>
            <person name="Sun Q."/>
        </authorList>
    </citation>
    <scope>NUCLEOTIDE SEQUENCE</scope>
    <source>
        <strain evidence="9">BX12</strain>
    </source>
</reference>
<keyword evidence="2" id="KW-0813">Transport</keyword>
<dbReference type="InterPro" id="IPR003439">
    <property type="entry name" value="ABC_transporter-like_ATP-bd"/>
</dbReference>
<keyword evidence="3" id="KW-1003">Cell membrane</keyword>
<dbReference type="GO" id="GO:0042626">
    <property type="term" value="F:ATPase-coupled transmembrane transporter activity"/>
    <property type="evidence" value="ECO:0007669"/>
    <property type="project" value="TreeGrafter"/>
</dbReference>
<dbReference type="GO" id="GO:0016887">
    <property type="term" value="F:ATP hydrolysis activity"/>
    <property type="evidence" value="ECO:0007669"/>
    <property type="project" value="InterPro"/>
</dbReference>
<dbReference type="InterPro" id="IPR027417">
    <property type="entry name" value="P-loop_NTPase"/>
</dbReference>
<comment type="caution">
    <text evidence="9">The sequence shown here is derived from an EMBL/GenBank/DDBJ whole genome shotgun (WGS) entry which is preliminary data.</text>
</comment>
<keyword evidence="4" id="KW-0547">Nucleotide-binding</keyword>
<dbReference type="Pfam" id="PF00005">
    <property type="entry name" value="ABC_tran"/>
    <property type="match status" value="1"/>
</dbReference>
<evidence type="ECO:0000313" key="9">
    <source>
        <dbReference type="EMBL" id="MBC6679952.1"/>
    </source>
</evidence>
<dbReference type="EMBL" id="JACRYT010000008">
    <property type="protein sequence ID" value="MBC6679952.1"/>
    <property type="molecule type" value="Genomic_DNA"/>
</dbReference>